<evidence type="ECO:0000313" key="1">
    <source>
        <dbReference type="EMBL" id="OPJ81090.1"/>
    </source>
</evidence>
<organism evidence="1 2">
    <name type="scientific">Patagioenas fasciata monilis</name>
    <dbReference type="NCBI Taxonomy" id="372326"/>
    <lineage>
        <taxon>Eukaryota</taxon>
        <taxon>Metazoa</taxon>
        <taxon>Chordata</taxon>
        <taxon>Craniata</taxon>
        <taxon>Vertebrata</taxon>
        <taxon>Euteleostomi</taxon>
        <taxon>Archelosauria</taxon>
        <taxon>Archosauria</taxon>
        <taxon>Dinosauria</taxon>
        <taxon>Saurischia</taxon>
        <taxon>Theropoda</taxon>
        <taxon>Coelurosauria</taxon>
        <taxon>Aves</taxon>
        <taxon>Neognathae</taxon>
        <taxon>Neoaves</taxon>
        <taxon>Columbimorphae</taxon>
        <taxon>Columbiformes</taxon>
        <taxon>Columbidae</taxon>
        <taxon>Patagioenas</taxon>
    </lineage>
</organism>
<protein>
    <submittedName>
        <fullName evidence="1">Uncharacterized protein</fullName>
    </submittedName>
</protein>
<evidence type="ECO:0000313" key="2">
    <source>
        <dbReference type="Proteomes" id="UP000190648"/>
    </source>
</evidence>
<accession>A0A1V4K9F6</accession>
<sequence length="147" mass="16147">MPKDRYTGCSLPNVNGRQCGHLHLFLTWMCSAICFPHNIETGTAEGYPNNFPCELNYLLWITSGAATRQYSIILVLQKAATGSHCCVPKAPGGTTPAPIFPGVLDGQQVTLFVRVTLFVSFKPEQEFSAHDLCLRRLACFPALSERG</sequence>
<dbReference type="Proteomes" id="UP000190648">
    <property type="component" value="Unassembled WGS sequence"/>
</dbReference>
<proteinExistence type="predicted"/>
<name>A0A1V4K9F6_PATFA</name>
<dbReference type="AlphaFoldDB" id="A0A1V4K9F6"/>
<dbReference type="EMBL" id="LSYS01004095">
    <property type="protein sequence ID" value="OPJ81090.1"/>
    <property type="molecule type" value="Genomic_DNA"/>
</dbReference>
<dbReference type="OrthoDB" id="10631566at2759"/>
<keyword evidence="2" id="KW-1185">Reference proteome</keyword>
<reference evidence="1 2" key="1">
    <citation type="submission" date="2016-02" db="EMBL/GenBank/DDBJ databases">
        <title>Band-tailed pigeon sequencing and assembly.</title>
        <authorList>
            <person name="Soares A.E."/>
            <person name="Novak B.J."/>
            <person name="Rice E.S."/>
            <person name="O'Connell B."/>
            <person name="Chang D."/>
            <person name="Weber S."/>
            <person name="Shapiro B."/>
        </authorList>
    </citation>
    <scope>NUCLEOTIDE SEQUENCE [LARGE SCALE GENOMIC DNA]</scope>
    <source>
        <strain evidence="1">BTP2013</strain>
        <tissue evidence="1">Blood</tissue>
    </source>
</reference>
<comment type="caution">
    <text evidence="1">The sequence shown here is derived from an EMBL/GenBank/DDBJ whole genome shotgun (WGS) entry which is preliminary data.</text>
</comment>
<gene>
    <name evidence="1" type="ORF">AV530_002857</name>
</gene>